<accession>A0A1E5V5W3</accession>
<dbReference type="Proteomes" id="UP000095767">
    <property type="component" value="Unassembled WGS sequence"/>
</dbReference>
<proteinExistence type="predicted"/>
<feature type="transmembrane region" description="Helical" evidence="1">
    <location>
        <begin position="113"/>
        <end position="137"/>
    </location>
</feature>
<keyword evidence="1" id="KW-0812">Transmembrane</keyword>
<evidence type="ECO:0000313" key="2">
    <source>
        <dbReference type="EMBL" id="OEL20424.1"/>
    </source>
</evidence>
<sequence>LQPTITIHVQGAQAFELCDEGPRQCAFCCGKKGQRRRDLWAYRWYNNSRYVYLHVACVKKNASRTWDEAYHSRVGSGGGIVQASMPAVEAAVLQSLTRNERTSSSGFDHIRKIVSTVASIVIAVIFGNPLSMIGTLLGPGGFLRD</sequence>
<feature type="non-terminal residue" evidence="2">
    <location>
        <position position="1"/>
    </location>
</feature>
<keyword evidence="1" id="KW-0472">Membrane</keyword>
<reference evidence="2 3" key="1">
    <citation type="submission" date="2016-09" db="EMBL/GenBank/DDBJ databases">
        <title>The draft genome of Dichanthelium oligosanthes: A C3 panicoid grass species.</title>
        <authorList>
            <person name="Studer A.J."/>
            <person name="Schnable J.C."/>
            <person name="Brutnell T.P."/>
        </authorList>
    </citation>
    <scope>NUCLEOTIDE SEQUENCE [LARGE SCALE GENOMIC DNA]</scope>
    <source>
        <strain evidence="3">cv. Kellogg 1175</strain>
        <tissue evidence="2">Leaf</tissue>
    </source>
</reference>
<keyword evidence="1" id="KW-1133">Transmembrane helix</keyword>
<dbReference type="PANTHER" id="PTHR46477:SF8">
    <property type="entry name" value="OS08G0257100 PROTEIN"/>
    <property type="match status" value="1"/>
</dbReference>
<comment type="caution">
    <text evidence="2">The sequence shown here is derived from an EMBL/GenBank/DDBJ whole genome shotgun (WGS) entry which is preliminary data.</text>
</comment>
<organism evidence="2 3">
    <name type="scientific">Dichanthelium oligosanthes</name>
    <dbReference type="NCBI Taxonomy" id="888268"/>
    <lineage>
        <taxon>Eukaryota</taxon>
        <taxon>Viridiplantae</taxon>
        <taxon>Streptophyta</taxon>
        <taxon>Embryophyta</taxon>
        <taxon>Tracheophyta</taxon>
        <taxon>Spermatophyta</taxon>
        <taxon>Magnoliopsida</taxon>
        <taxon>Liliopsida</taxon>
        <taxon>Poales</taxon>
        <taxon>Poaceae</taxon>
        <taxon>PACMAD clade</taxon>
        <taxon>Panicoideae</taxon>
        <taxon>Panicodae</taxon>
        <taxon>Paniceae</taxon>
        <taxon>Dichantheliinae</taxon>
        <taxon>Dichanthelium</taxon>
    </lineage>
</organism>
<dbReference type="AlphaFoldDB" id="A0A1E5V5W3"/>
<name>A0A1E5V5W3_9POAL</name>
<protein>
    <submittedName>
        <fullName evidence="2">Uncharacterized protein</fullName>
    </submittedName>
</protein>
<keyword evidence="3" id="KW-1185">Reference proteome</keyword>
<gene>
    <name evidence="2" type="ORF">BAE44_0018557</name>
</gene>
<evidence type="ECO:0000256" key="1">
    <source>
        <dbReference type="SAM" id="Phobius"/>
    </source>
</evidence>
<dbReference type="PANTHER" id="PTHR46477">
    <property type="entry name" value="CYSTEINE/HISTIDINE-RICH C1 DOMAIN FAMILY PROTEIN"/>
    <property type="match status" value="1"/>
</dbReference>
<dbReference type="EMBL" id="LWDX02050713">
    <property type="protein sequence ID" value="OEL20424.1"/>
    <property type="molecule type" value="Genomic_DNA"/>
</dbReference>
<evidence type="ECO:0000313" key="3">
    <source>
        <dbReference type="Proteomes" id="UP000095767"/>
    </source>
</evidence>